<evidence type="ECO:0000313" key="3">
    <source>
        <dbReference type="Proteomes" id="UP000481288"/>
    </source>
</evidence>
<dbReference type="OrthoDB" id="4590707at2759"/>
<evidence type="ECO:0000313" key="2">
    <source>
        <dbReference type="EMBL" id="TVY53246.1"/>
    </source>
</evidence>
<gene>
    <name evidence="2" type="ORF">LCER1_G006184</name>
</gene>
<dbReference type="EMBL" id="QGMG01000483">
    <property type="protein sequence ID" value="TVY53246.1"/>
    <property type="molecule type" value="Genomic_DNA"/>
</dbReference>
<feature type="compositionally biased region" description="Basic and acidic residues" evidence="1">
    <location>
        <begin position="102"/>
        <end position="124"/>
    </location>
</feature>
<feature type="compositionally biased region" description="Basic and acidic residues" evidence="1">
    <location>
        <begin position="166"/>
        <end position="178"/>
    </location>
</feature>
<feature type="compositionally biased region" description="Polar residues" evidence="1">
    <location>
        <begin position="186"/>
        <end position="217"/>
    </location>
</feature>
<feature type="compositionally biased region" description="Basic and acidic residues" evidence="1">
    <location>
        <begin position="75"/>
        <end position="92"/>
    </location>
</feature>
<organism evidence="2 3">
    <name type="scientific">Lachnellula cervina</name>
    <dbReference type="NCBI Taxonomy" id="1316786"/>
    <lineage>
        <taxon>Eukaryota</taxon>
        <taxon>Fungi</taxon>
        <taxon>Dikarya</taxon>
        <taxon>Ascomycota</taxon>
        <taxon>Pezizomycotina</taxon>
        <taxon>Leotiomycetes</taxon>
        <taxon>Helotiales</taxon>
        <taxon>Lachnaceae</taxon>
        <taxon>Lachnellula</taxon>
    </lineage>
</organism>
<sequence length="255" mass="26891">MASLRVSRAVPGLFRAARPTVVRSQLSRQIARRTYASSGGHGPAKSGGDAVWAATSVAITAPTLWYLLKNGPDTSHGHEDHGDAHGTKHEEEESKDEDSEEKSEAKLDDGEDKADDKESEKSEESESDSEDNGADTPDTSDDEGEATPDAKNTRKSIPDAKGGSKARLESNKSIKQGEGDPEDQVSGVTISHFLSATSGPAGSQNTQSGKQEGLSNTDTKHSTDITNNPDKSSKGEGVPESAKTKGPVDPNRPQV</sequence>
<name>A0A7D8UR47_9HELO</name>
<feature type="region of interest" description="Disordered" evidence="1">
    <location>
        <begin position="72"/>
        <end position="255"/>
    </location>
</feature>
<dbReference type="AlphaFoldDB" id="A0A7D8UR47"/>
<evidence type="ECO:0000256" key="1">
    <source>
        <dbReference type="SAM" id="MobiDB-lite"/>
    </source>
</evidence>
<protein>
    <submittedName>
        <fullName evidence="2">Uncharacterized protein</fullName>
    </submittedName>
</protein>
<accession>A0A7D8UR47</accession>
<feature type="compositionally biased region" description="Acidic residues" evidence="1">
    <location>
        <begin position="125"/>
        <end position="146"/>
    </location>
</feature>
<keyword evidence="3" id="KW-1185">Reference proteome</keyword>
<dbReference type="Proteomes" id="UP000481288">
    <property type="component" value="Unassembled WGS sequence"/>
</dbReference>
<reference evidence="2 3" key="1">
    <citation type="submission" date="2018-05" db="EMBL/GenBank/DDBJ databases">
        <title>Whole genome sequencing for identification of molecular markers to develop diagnostic detection tools for the regulated plant pathogen Lachnellula willkommii.</title>
        <authorList>
            <person name="Giroux E."/>
            <person name="Bilodeau G."/>
        </authorList>
    </citation>
    <scope>NUCLEOTIDE SEQUENCE [LARGE SCALE GENOMIC DNA]</scope>
    <source>
        <strain evidence="2 3">CBS 625.97</strain>
    </source>
</reference>
<comment type="caution">
    <text evidence="2">The sequence shown here is derived from an EMBL/GenBank/DDBJ whole genome shotgun (WGS) entry which is preliminary data.</text>
</comment>
<proteinExistence type="predicted"/>